<evidence type="ECO:0000256" key="7">
    <source>
        <dbReference type="ARBA" id="ARBA00023170"/>
    </source>
</evidence>
<name>A0A8B7XIQ4_ACAPL</name>
<keyword evidence="12" id="KW-1185">Reference proteome</keyword>
<sequence>MAVMITVTWLVPLLTATLPGIFGLVELGYDNKYKFCTFDDSLKMAVWYDYIIVLVNYPVPLLVLIVSYGKICRHIKQHSTKRVQFVNVAWKTARARRQTQVQIDITKNTFYVVCAFIVCFTPYAICILVEPLNPAVPYTATILLLNSWINPVIYATKHPHFKEIFKSICCCRCSEIPEPTIAFLRVIRAKSSVDQSPDEYETGKMSMEPV</sequence>
<dbReference type="AlphaFoldDB" id="A0A8B7XIQ4"/>
<proteinExistence type="predicted"/>
<gene>
    <name evidence="13" type="primary">LOC110973464</name>
</gene>
<dbReference type="GeneID" id="110973464"/>
<evidence type="ECO:0000256" key="4">
    <source>
        <dbReference type="ARBA" id="ARBA00022989"/>
    </source>
</evidence>
<feature type="transmembrane region" description="Helical" evidence="9">
    <location>
        <begin position="135"/>
        <end position="156"/>
    </location>
</feature>
<dbReference type="PANTHER" id="PTHR24228:SF72">
    <property type="entry name" value="G-PROTEIN COUPLED RECEPTORS FAMILY 1 PROFILE DOMAIN-CONTAINING PROTEIN"/>
    <property type="match status" value="1"/>
</dbReference>
<accession>A0A8B7XIQ4</accession>
<dbReference type="CDD" id="cd00637">
    <property type="entry name" value="7tm_classA_rhodopsin-like"/>
    <property type="match status" value="1"/>
</dbReference>
<dbReference type="KEGG" id="aplc:110973464"/>
<reference evidence="13" key="1">
    <citation type="submission" date="2025-08" db="UniProtKB">
        <authorList>
            <consortium name="RefSeq"/>
        </authorList>
    </citation>
    <scope>IDENTIFICATION</scope>
</reference>
<dbReference type="InterPro" id="IPR017452">
    <property type="entry name" value="GPCR_Rhodpsn_7TM"/>
</dbReference>
<dbReference type="GO" id="GO:0004930">
    <property type="term" value="F:G protein-coupled receptor activity"/>
    <property type="evidence" value="ECO:0007669"/>
    <property type="project" value="UniProtKB-KW"/>
</dbReference>
<keyword evidence="6 9" id="KW-0472">Membrane</keyword>
<feature type="domain" description="G-protein coupled receptors family 1 profile" evidence="11">
    <location>
        <begin position="1"/>
        <end position="154"/>
    </location>
</feature>
<evidence type="ECO:0000313" key="13">
    <source>
        <dbReference type="RefSeq" id="XP_022080002.1"/>
    </source>
</evidence>
<comment type="subcellular location">
    <subcellularLocation>
        <location evidence="1">Cell membrane</location>
        <topology evidence="1">Multi-pass membrane protein</topology>
    </subcellularLocation>
</comment>
<feature type="transmembrane region" description="Helical" evidence="9">
    <location>
        <begin position="110"/>
        <end position="129"/>
    </location>
</feature>
<keyword evidence="10" id="KW-0732">Signal</keyword>
<evidence type="ECO:0000256" key="2">
    <source>
        <dbReference type="ARBA" id="ARBA00022475"/>
    </source>
</evidence>
<keyword evidence="7" id="KW-0675">Receptor</keyword>
<evidence type="ECO:0000256" key="5">
    <source>
        <dbReference type="ARBA" id="ARBA00023040"/>
    </source>
</evidence>
<evidence type="ECO:0000256" key="6">
    <source>
        <dbReference type="ARBA" id="ARBA00023136"/>
    </source>
</evidence>
<keyword evidence="4 9" id="KW-1133">Transmembrane helix</keyword>
<evidence type="ECO:0000313" key="12">
    <source>
        <dbReference type="Proteomes" id="UP000694845"/>
    </source>
</evidence>
<dbReference type="RefSeq" id="XP_022080002.1">
    <property type="nucleotide sequence ID" value="XM_022224310.1"/>
</dbReference>
<evidence type="ECO:0000256" key="3">
    <source>
        <dbReference type="ARBA" id="ARBA00022692"/>
    </source>
</evidence>
<evidence type="ECO:0000256" key="1">
    <source>
        <dbReference type="ARBA" id="ARBA00004651"/>
    </source>
</evidence>
<dbReference type="InterPro" id="IPR000276">
    <property type="entry name" value="GPCR_Rhodpsn"/>
</dbReference>
<keyword evidence="3 9" id="KW-0812">Transmembrane</keyword>
<dbReference type="Proteomes" id="UP000694845">
    <property type="component" value="Unplaced"/>
</dbReference>
<evidence type="ECO:0000259" key="11">
    <source>
        <dbReference type="PROSITE" id="PS50262"/>
    </source>
</evidence>
<dbReference type="PANTHER" id="PTHR24228">
    <property type="entry name" value="B2 BRADYKININ RECEPTOR/ANGIOTENSIN II RECEPTOR"/>
    <property type="match status" value="1"/>
</dbReference>
<keyword evidence="2" id="KW-1003">Cell membrane</keyword>
<evidence type="ECO:0000256" key="10">
    <source>
        <dbReference type="SAM" id="SignalP"/>
    </source>
</evidence>
<dbReference type="PROSITE" id="PS50262">
    <property type="entry name" value="G_PROTEIN_RECEP_F1_2"/>
    <property type="match status" value="1"/>
</dbReference>
<dbReference type="Pfam" id="PF00001">
    <property type="entry name" value="7tm_1"/>
    <property type="match status" value="1"/>
</dbReference>
<protein>
    <submittedName>
        <fullName evidence="13">Rhodopsin, GQ-coupled-like</fullName>
    </submittedName>
</protein>
<feature type="transmembrane region" description="Helical" evidence="9">
    <location>
        <begin position="47"/>
        <end position="68"/>
    </location>
</feature>
<feature type="chain" id="PRO_5034594181" evidence="10">
    <location>
        <begin position="17"/>
        <end position="210"/>
    </location>
</feature>
<dbReference type="GO" id="GO:0005886">
    <property type="term" value="C:plasma membrane"/>
    <property type="evidence" value="ECO:0007669"/>
    <property type="project" value="UniProtKB-SubCell"/>
</dbReference>
<keyword evidence="8" id="KW-0807">Transducer</keyword>
<keyword evidence="5" id="KW-0297">G-protein coupled receptor</keyword>
<dbReference type="OrthoDB" id="5987098at2759"/>
<evidence type="ECO:0000256" key="9">
    <source>
        <dbReference type="SAM" id="Phobius"/>
    </source>
</evidence>
<dbReference type="SUPFAM" id="SSF81321">
    <property type="entry name" value="Family A G protein-coupled receptor-like"/>
    <property type="match status" value="1"/>
</dbReference>
<dbReference type="Gene3D" id="1.20.1070.10">
    <property type="entry name" value="Rhodopsin 7-helix transmembrane proteins"/>
    <property type="match status" value="1"/>
</dbReference>
<organism evidence="12 13">
    <name type="scientific">Acanthaster planci</name>
    <name type="common">Crown-of-thorns starfish</name>
    <dbReference type="NCBI Taxonomy" id="133434"/>
    <lineage>
        <taxon>Eukaryota</taxon>
        <taxon>Metazoa</taxon>
        <taxon>Echinodermata</taxon>
        <taxon>Eleutherozoa</taxon>
        <taxon>Asterozoa</taxon>
        <taxon>Asteroidea</taxon>
        <taxon>Valvatacea</taxon>
        <taxon>Valvatida</taxon>
        <taxon>Acanthasteridae</taxon>
        <taxon>Acanthaster</taxon>
    </lineage>
</organism>
<feature type="signal peptide" evidence="10">
    <location>
        <begin position="1"/>
        <end position="16"/>
    </location>
</feature>
<dbReference type="OMA" id="SWINPVI"/>
<dbReference type="PRINTS" id="PR00237">
    <property type="entry name" value="GPCRRHODOPSN"/>
</dbReference>
<evidence type="ECO:0000256" key="8">
    <source>
        <dbReference type="ARBA" id="ARBA00023224"/>
    </source>
</evidence>